<dbReference type="RefSeq" id="WP_150512486.1">
    <property type="nucleotide sequence ID" value="NZ_BMSQ01000008.1"/>
</dbReference>
<sequence length="339" mass="36512">MNVRRTPVPLAAAALVFVAALLTGCSSDKEDEPMSFDGPSSAAPAPSAGHGSKASGTRFPTGPRASFTTESTLDDGTKIGVTTLRGKKSGFTGKVWVWAPKQYFDPKYSRSGFPVLIALPGGPGYPNNYWMGTDLKLESSIAKWSKEGKSLPFIVVMPVLNPDDKFYYDGSDIPGQPKMGTWMTDDVPDFVKANFRTFTSRDGWGFMGSSSGGFVGLKSVLKHPERFKAVIASGPDTVPDSPLWRGHEPQRLANDPGRLAERLIRRGGPEVDIAFQVGTAESGQPNLRAFMKKYGKGPVKTRLNVIQGGSHSARSYVPAMDDGPIQWISKKMKGPVPNG</sequence>
<feature type="chain" id="PRO_5044623310" evidence="2">
    <location>
        <begin position="29"/>
        <end position="339"/>
    </location>
</feature>
<evidence type="ECO:0000313" key="6">
    <source>
        <dbReference type="Proteomes" id="UP000549009"/>
    </source>
</evidence>
<dbReference type="PANTHER" id="PTHR48098">
    <property type="entry name" value="ENTEROCHELIN ESTERASE-RELATED"/>
    <property type="match status" value="1"/>
</dbReference>
<dbReference type="SUPFAM" id="SSF53474">
    <property type="entry name" value="alpha/beta-Hydrolases"/>
    <property type="match status" value="1"/>
</dbReference>
<dbReference type="Pfam" id="PF00756">
    <property type="entry name" value="Esterase"/>
    <property type="match status" value="1"/>
</dbReference>
<evidence type="ECO:0000313" key="3">
    <source>
        <dbReference type="EMBL" id="MBB5108155.1"/>
    </source>
</evidence>
<dbReference type="GO" id="GO:0016747">
    <property type="term" value="F:acyltransferase activity, transferring groups other than amino-acyl groups"/>
    <property type="evidence" value="ECO:0007669"/>
    <property type="project" value="TreeGrafter"/>
</dbReference>
<evidence type="ECO:0000313" key="4">
    <source>
        <dbReference type="EMBL" id="QEV61480.1"/>
    </source>
</evidence>
<dbReference type="InterPro" id="IPR000801">
    <property type="entry name" value="Esterase-like"/>
</dbReference>
<dbReference type="InterPro" id="IPR029058">
    <property type="entry name" value="AB_hydrolase_fold"/>
</dbReference>
<dbReference type="OrthoDB" id="3670437at2"/>
<dbReference type="PROSITE" id="PS51257">
    <property type="entry name" value="PROKAR_LIPOPROTEIN"/>
    <property type="match status" value="1"/>
</dbReference>
<dbReference type="InterPro" id="IPR050583">
    <property type="entry name" value="Mycobacterial_A85_antigen"/>
</dbReference>
<proteinExistence type="predicted"/>
<evidence type="ECO:0000313" key="5">
    <source>
        <dbReference type="Proteomes" id="UP000326505"/>
    </source>
</evidence>
<evidence type="ECO:0000256" key="2">
    <source>
        <dbReference type="SAM" id="SignalP"/>
    </source>
</evidence>
<dbReference type="PANTHER" id="PTHR48098:SF1">
    <property type="entry name" value="DIACYLGLYCEROL ACYLTRANSFERASE_MYCOLYLTRANSFERASE AG85A"/>
    <property type="match status" value="1"/>
</dbReference>
<gene>
    <name evidence="4" type="ORF">CP982_24540</name>
    <name evidence="3" type="ORF">FHS40_007276</name>
</gene>
<feature type="signal peptide" evidence="2">
    <location>
        <begin position="1"/>
        <end position="28"/>
    </location>
</feature>
<reference evidence="4 5" key="1">
    <citation type="submission" date="2017-09" db="EMBL/GenBank/DDBJ databases">
        <authorList>
            <person name="Lee N."/>
            <person name="Cho B.-K."/>
        </authorList>
    </citation>
    <scope>NUCLEOTIDE SEQUENCE [LARGE SCALE GENOMIC DNA]</scope>
    <source>
        <strain evidence="4 5">ATCC 27465</strain>
    </source>
</reference>
<dbReference type="EMBL" id="JACHJD010000017">
    <property type="protein sequence ID" value="MBB5108155.1"/>
    <property type="molecule type" value="Genomic_DNA"/>
</dbReference>
<keyword evidence="2" id="KW-0732">Signal</keyword>
<dbReference type="KEGG" id="sspb:CP982_24540"/>
<reference evidence="3 6" key="2">
    <citation type="submission" date="2020-08" db="EMBL/GenBank/DDBJ databases">
        <title>Genomic Encyclopedia of Type Strains, Phase III (KMG-III): the genomes of soil and plant-associated and newly described type strains.</title>
        <authorList>
            <person name="Whitman W."/>
        </authorList>
    </citation>
    <scope>NUCLEOTIDE SEQUENCE [LARGE SCALE GENOMIC DNA]</scope>
    <source>
        <strain evidence="3 6">CECT 3146</strain>
    </source>
</reference>
<protein>
    <submittedName>
        <fullName evidence="4">Alpha/beta fold hydrolase</fullName>
    </submittedName>
    <submittedName>
        <fullName evidence="3">Pimeloyl-ACP methyl ester carboxylesterase</fullName>
    </submittedName>
</protein>
<name>A0A5P2XEU8_STRST</name>
<feature type="compositionally biased region" description="Low complexity" evidence="1">
    <location>
        <begin position="38"/>
        <end position="56"/>
    </location>
</feature>
<dbReference type="Proteomes" id="UP000326505">
    <property type="component" value="Chromosome"/>
</dbReference>
<dbReference type="Proteomes" id="UP000549009">
    <property type="component" value="Unassembled WGS sequence"/>
</dbReference>
<dbReference type="GO" id="GO:0016787">
    <property type="term" value="F:hydrolase activity"/>
    <property type="evidence" value="ECO:0007669"/>
    <property type="project" value="UniProtKB-KW"/>
</dbReference>
<dbReference type="Gene3D" id="3.40.50.1820">
    <property type="entry name" value="alpha/beta hydrolase"/>
    <property type="match status" value="1"/>
</dbReference>
<organism evidence="4 5">
    <name type="scientific">Streptomyces spectabilis</name>
    <dbReference type="NCBI Taxonomy" id="68270"/>
    <lineage>
        <taxon>Bacteria</taxon>
        <taxon>Bacillati</taxon>
        <taxon>Actinomycetota</taxon>
        <taxon>Actinomycetes</taxon>
        <taxon>Kitasatosporales</taxon>
        <taxon>Streptomycetaceae</taxon>
        <taxon>Streptomyces</taxon>
    </lineage>
</organism>
<keyword evidence="4" id="KW-0378">Hydrolase</keyword>
<accession>A0A5P2XEU8</accession>
<feature type="region of interest" description="Disordered" evidence="1">
    <location>
        <begin position="29"/>
        <end position="72"/>
    </location>
</feature>
<evidence type="ECO:0000256" key="1">
    <source>
        <dbReference type="SAM" id="MobiDB-lite"/>
    </source>
</evidence>
<dbReference type="AlphaFoldDB" id="A0A5P2XEU8"/>
<dbReference type="EMBL" id="CP023690">
    <property type="protein sequence ID" value="QEV61480.1"/>
    <property type="molecule type" value="Genomic_DNA"/>
</dbReference>
<keyword evidence="6" id="KW-1185">Reference proteome</keyword>